<dbReference type="InterPro" id="IPR006175">
    <property type="entry name" value="YjgF/YER057c/UK114"/>
</dbReference>
<sequence length="131" mass="14411">MELTSKTNIEHYTLENLSPPVGTYSHGVIAQGFLFTCGVGPADPITGEFIGDEIISQTRQVFRNLELILAARNLDFSKVVKLTGYLQNINEDFKAYDSVCREFLTAPYPARTTVGASLPNILVEIDCIVAI</sequence>
<name>A0A6J5Z6R3_9ZZZZ</name>
<dbReference type="Gene3D" id="3.30.1330.40">
    <property type="entry name" value="RutC-like"/>
    <property type="match status" value="1"/>
</dbReference>
<dbReference type="PANTHER" id="PTHR11803">
    <property type="entry name" value="2-IMINOBUTANOATE/2-IMINOPROPANOATE DEAMINASE RIDA"/>
    <property type="match status" value="1"/>
</dbReference>
<reference evidence="1" key="1">
    <citation type="submission" date="2020-05" db="EMBL/GenBank/DDBJ databases">
        <authorList>
            <person name="Chiriac C."/>
            <person name="Salcher M."/>
            <person name="Ghai R."/>
            <person name="Kavagutti S V."/>
        </authorList>
    </citation>
    <scope>NUCLEOTIDE SEQUENCE</scope>
</reference>
<dbReference type="PANTHER" id="PTHR11803:SF39">
    <property type="entry name" value="2-IMINOBUTANOATE_2-IMINOPROPANOATE DEAMINASE"/>
    <property type="match status" value="1"/>
</dbReference>
<dbReference type="AlphaFoldDB" id="A0A6J5Z6R3"/>
<proteinExistence type="predicted"/>
<gene>
    <name evidence="1" type="ORF">UFOPK3820_00631</name>
</gene>
<dbReference type="InterPro" id="IPR035959">
    <property type="entry name" value="RutC-like_sf"/>
</dbReference>
<dbReference type="CDD" id="cd00448">
    <property type="entry name" value="YjgF_YER057c_UK114_family"/>
    <property type="match status" value="1"/>
</dbReference>
<dbReference type="SUPFAM" id="SSF55298">
    <property type="entry name" value="YjgF-like"/>
    <property type="match status" value="1"/>
</dbReference>
<organism evidence="1">
    <name type="scientific">freshwater metagenome</name>
    <dbReference type="NCBI Taxonomy" id="449393"/>
    <lineage>
        <taxon>unclassified sequences</taxon>
        <taxon>metagenomes</taxon>
        <taxon>ecological metagenomes</taxon>
    </lineage>
</organism>
<protein>
    <submittedName>
        <fullName evidence="1">Unannotated protein</fullName>
    </submittedName>
</protein>
<accession>A0A6J5Z6R3</accession>
<dbReference type="EMBL" id="CAESAB010000018">
    <property type="protein sequence ID" value="CAB4336772.1"/>
    <property type="molecule type" value="Genomic_DNA"/>
</dbReference>
<dbReference type="GO" id="GO:0005829">
    <property type="term" value="C:cytosol"/>
    <property type="evidence" value="ECO:0007669"/>
    <property type="project" value="TreeGrafter"/>
</dbReference>
<dbReference type="GO" id="GO:0019239">
    <property type="term" value="F:deaminase activity"/>
    <property type="evidence" value="ECO:0007669"/>
    <property type="project" value="TreeGrafter"/>
</dbReference>
<dbReference type="Pfam" id="PF01042">
    <property type="entry name" value="Ribonuc_L-PSP"/>
    <property type="match status" value="1"/>
</dbReference>
<evidence type="ECO:0000313" key="1">
    <source>
        <dbReference type="EMBL" id="CAB4336772.1"/>
    </source>
</evidence>